<proteinExistence type="inferred from homology"/>
<comment type="catalytic activity">
    <reaction evidence="2">
        <text>[protein]-peptidylproline (omega=180) = [protein]-peptidylproline (omega=0)</text>
        <dbReference type="Rhea" id="RHEA:16237"/>
        <dbReference type="Rhea" id="RHEA-COMP:10747"/>
        <dbReference type="Rhea" id="RHEA-COMP:10748"/>
        <dbReference type="ChEBI" id="CHEBI:83833"/>
        <dbReference type="ChEBI" id="CHEBI:83834"/>
        <dbReference type="EC" id="5.2.1.8"/>
    </reaction>
</comment>
<accession>A0A9W8AKJ4</accession>
<dbReference type="PANTHER" id="PTHR10012">
    <property type="entry name" value="SERINE/THREONINE-PROTEIN PHOSPHATASE 2A REGULATORY SUBUNIT B"/>
    <property type="match status" value="1"/>
</dbReference>
<keyword evidence="2" id="KW-0413">Isomerase</keyword>
<reference evidence="3" key="1">
    <citation type="submission" date="2022-07" db="EMBL/GenBank/DDBJ databases">
        <title>Phylogenomic reconstructions and comparative analyses of Kickxellomycotina fungi.</title>
        <authorList>
            <person name="Reynolds N.K."/>
            <person name="Stajich J.E."/>
            <person name="Barry K."/>
            <person name="Grigoriev I.V."/>
            <person name="Crous P."/>
            <person name="Smith M.E."/>
        </authorList>
    </citation>
    <scope>NUCLEOTIDE SEQUENCE</scope>
    <source>
        <strain evidence="3">RSA 1196</strain>
    </source>
</reference>
<comment type="function">
    <text evidence="2">PPIases accelerate the folding of proteins. It catalyzes the cis-trans isomerization of proline imidic peptide bonds in oligopeptides.</text>
</comment>
<sequence>MSAPPLIPIVKMQDTTFQEPAKVITTEQDIEPWLHSDAFYYLMTFISQLNASVRGLDNQTPCTVSPFANKILDLLDIIDSFIDQFPPLESIKQRYGNPAFRQFMAHLKQKVPLLHQTLLTDDFHPSIVELGHYLAGAFGNETRIDY</sequence>
<evidence type="ECO:0000313" key="4">
    <source>
        <dbReference type="Proteomes" id="UP001150925"/>
    </source>
</evidence>
<dbReference type="AlphaFoldDB" id="A0A9W8AKJ4"/>
<gene>
    <name evidence="3" type="primary">RRD1</name>
    <name evidence="3" type="ORF">IWQ62_005008</name>
</gene>
<dbReference type="GO" id="GO:0005634">
    <property type="term" value="C:nucleus"/>
    <property type="evidence" value="ECO:0007669"/>
    <property type="project" value="TreeGrafter"/>
</dbReference>
<dbReference type="GO" id="GO:0007052">
    <property type="term" value="P:mitotic spindle organization"/>
    <property type="evidence" value="ECO:0007669"/>
    <property type="project" value="TreeGrafter"/>
</dbReference>
<dbReference type="InterPro" id="IPR004327">
    <property type="entry name" value="Phstyr_phstse_ac"/>
</dbReference>
<evidence type="ECO:0000313" key="3">
    <source>
        <dbReference type="EMBL" id="KAJ1957824.1"/>
    </source>
</evidence>
<evidence type="ECO:0000256" key="1">
    <source>
        <dbReference type="ARBA" id="ARBA00011019"/>
    </source>
</evidence>
<dbReference type="SUPFAM" id="SSF140984">
    <property type="entry name" value="PTPA-like"/>
    <property type="match status" value="1"/>
</dbReference>
<dbReference type="GO" id="GO:0003755">
    <property type="term" value="F:peptidyl-prolyl cis-trans isomerase activity"/>
    <property type="evidence" value="ECO:0007669"/>
    <property type="project" value="UniProtKB-KW"/>
</dbReference>
<dbReference type="OrthoDB" id="16120at2759"/>
<dbReference type="Proteomes" id="UP001150925">
    <property type="component" value="Unassembled WGS sequence"/>
</dbReference>
<dbReference type="PANTHER" id="PTHR10012:SF0">
    <property type="entry name" value="SERINE_THREONINE-PROTEIN PHOSPHATASE 2A ACTIVATOR"/>
    <property type="match status" value="1"/>
</dbReference>
<feature type="non-terminal residue" evidence="3">
    <location>
        <position position="146"/>
    </location>
</feature>
<comment type="caution">
    <text evidence="3">The sequence shown here is derived from an EMBL/GenBank/DDBJ whole genome shotgun (WGS) entry which is preliminary data.</text>
</comment>
<protein>
    <recommendedName>
        <fullName evidence="2">Serine/threonine-protein phosphatase 2A activator</fullName>
        <ecNumber evidence="2">5.2.1.8</ecNumber>
    </recommendedName>
    <alternativeName>
        <fullName evidence="2">Phosphotyrosyl phosphatase activator</fullName>
    </alternativeName>
</protein>
<evidence type="ECO:0000256" key="2">
    <source>
        <dbReference type="RuleBase" id="RU361210"/>
    </source>
</evidence>
<keyword evidence="2" id="KW-0697">Rotamase</keyword>
<dbReference type="GO" id="GO:0005737">
    <property type="term" value="C:cytoplasm"/>
    <property type="evidence" value="ECO:0007669"/>
    <property type="project" value="UniProtKB-SubCell"/>
</dbReference>
<dbReference type="Pfam" id="PF03095">
    <property type="entry name" value="PTPA"/>
    <property type="match status" value="1"/>
</dbReference>
<dbReference type="InterPro" id="IPR037218">
    <property type="entry name" value="PTPA_sf"/>
</dbReference>
<dbReference type="GO" id="GO:0000159">
    <property type="term" value="C:protein phosphatase type 2A complex"/>
    <property type="evidence" value="ECO:0007669"/>
    <property type="project" value="TreeGrafter"/>
</dbReference>
<keyword evidence="2" id="KW-0963">Cytoplasm</keyword>
<dbReference type="GO" id="GO:0008160">
    <property type="term" value="F:protein tyrosine phosphatase activator activity"/>
    <property type="evidence" value="ECO:0007669"/>
    <property type="project" value="TreeGrafter"/>
</dbReference>
<organism evidence="3 4">
    <name type="scientific">Dispira parvispora</name>
    <dbReference type="NCBI Taxonomy" id="1520584"/>
    <lineage>
        <taxon>Eukaryota</taxon>
        <taxon>Fungi</taxon>
        <taxon>Fungi incertae sedis</taxon>
        <taxon>Zoopagomycota</taxon>
        <taxon>Kickxellomycotina</taxon>
        <taxon>Dimargaritomycetes</taxon>
        <taxon>Dimargaritales</taxon>
        <taxon>Dimargaritaceae</taxon>
        <taxon>Dispira</taxon>
    </lineage>
</organism>
<comment type="similarity">
    <text evidence="1 2">Belongs to the PTPA-type PPIase family.</text>
</comment>
<comment type="subcellular location">
    <subcellularLocation>
        <location evidence="2">Cytoplasm</location>
    </subcellularLocation>
</comment>
<dbReference type="EC" id="5.2.1.8" evidence="2"/>
<name>A0A9W8AKJ4_9FUNG</name>
<keyword evidence="4" id="KW-1185">Reference proteome</keyword>
<dbReference type="EMBL" id="JANBPY010001879">
    <property type="protein sequence ID" value="KAJ1957824.1"/>
    <property type="molecule type" value="Genomic_DNA"/>
</dbReference>